<dbReference type="EC" id="3.5.3.9" evidence="12"/>
<evidence type="ECO:0000256" key="11">
    <source>
        <dbReference type="ARBA" id="ARBA00053003"/>
    </source>
</evidence>
<dbReference type="Gene3D" id="3.40.630.10">
    <property type="entry name" value="Zn peptidases"/>
    <property type="match status" value="1"/>
</dbReference>
<sequence length="1115" mass="124427">MNKGNWVKRSDLKQALRGLNNTCRGGSGVMNHNNKKKNPRAKALTTTIWFTLLASFFARELAIIIAITTASMNVTISFLIFISSVSIAAATASSALLSHDGLKNDLFPEILRDEAVARLYELGKVSDADGYLERTFLSPASIRAGNLIRTWMEDAGLTTWMDGLGNVHGRIQPPNASNKALLLGSHLDTVVDAGMFDGALGVISAISALKVLNVTGRSRHLKHPVEVIAFCDEEGVRFQSTFLGSAAIAGVLPVSTLQVSDKSGLTVQNILKENLIDTTEENLSQLKYEADSVLGYVEVHIEQGPVLESVGLPLAVVKGIAGQTRIKLTVRGSQGHAGTVPMSMRQDPMVAAAELIVSLESLCKRPQDYISSNGPDGQCNAFSIKSLAGSLVCTVGEISTWPSASNVIPGQVTFTIDIRTIDDIGREVIIYELSNQMDTICDRRSVSCIMERKHDANAVSCDAGLNSQLKSAAYAAIKRKTGEDIGDVPVLMSGAGHDAMAMSHLAKIGMLFVRCRGGISHSPEEHVLEDDVWAAGLAIHAFLDTNFYLVSKQFTAIRARRWIFINTIRYWKFLENDISIAVMEFFSSGTFPKGYNSSFIALIPKTQNAKTDKDFRPISLIESLYKIIAKILANRLSSVIPDLISDDQSAFISNRQILDGPFILNELLSWCKYKKLKVIVFKVNFEKAFDSIRRDYLDDVLKSFGFGDKWRGWISGCLKSAKGSVLVDGSPTSEFQFHRGLKQGDPLSPFLFILIMESLHLSFKKVMNARLFTGIPLDNSLTISHLFYADDVIFVGKWDSLNLKIILKVLKCFHMASRLKININKSKLMGYGVHFDEVETEARYIGCATFVAPFSHLGVKVGGRMERIKSWDDVVSKVTSRLSKWKLKMFSIGENLGAHGNITRRSPWLDIVREINVLRSEAKHINVAEKMNHPSLSCSYRREPRGGIEEEQQNMLFSRISGVILPNMRDRWIWSFETSGDFSVTSARRLIDDSLLPKRDVQTRWVKVVPIKINVFAWRVRLDKLPTRLNLSLRGVEISSIICPLCNSSVESASHLFFTCHVARLIWKKVLRWWDLDENMIDSYDDWLLLLKKIQLPKRLKDLFEGVCYVKWWLI</sequence>
<dbReference type="Gene3D" id="3.30.70.360">
    <property type="match status" value="1"/>
</dbReference>
<dbReference type="InterPro" id="IPR036264">
    <property type="entry name" value="Bact_exopeptidase_dim_dom"/>
</dbReference>
<comment type="catalytic activity">
    <reaction evidence="11">
        <text>allantoate + H2O + 2 H(+) = (S)-2-ureidoglycine + NH4(+) + CO2</text>
        <dbReference type="Rhea" id="RHEA:27485"/>
        <dbReference type="ChEBI" id="CHEBI:15377"/>
        <dbReference type="ChEBI" id="CHEBI:15378"/>
        <dbReference type="ChEBI" id="CHEBI:16526"/>
        <dbReference type="ChEBI" id="CHEBI:17536"/>
        <dbReference type="ChEBI" id="CHEBI:28938"/>
        <dbReference type="ChEBI" id="CHEBI:59947"/>
        <dbReference type="EC" id="3.5.3.9"/>
    </reaction>
</comment>
<name>A0A6L2K8R7_TANCI</name>
<evidence type="ECO:0000256" key="4">
    <source>
        <dbReference type="ARBA" id="ARBA00011738"/>
    </source>
</evidence>
<keyword evidence="13" id="KW-0472">Membrane</keyword>
<dbReference type="SUPFAM" id="SSF53187">
    <property type="entry name" value="Zn-dependent exopeptidases"/>
    <property type="match status" value="1"/>
</dbReference>
<dbReference type="Pfam" id="PF00078">
    <property type="entry name" value="RVT_1"/>
    <property type="match status" value="1"/>
</dbReference>
<dbReference type="CDD" id="cd01650">
    <property type="entry name" value="RT_nLTR_like"/>
    <property type="match status" value="1"/>
</dbReference>
<dbReference type="CDD" id="cd03884">
    <property type="entry name" value="M20_bAS"/>
    <property type="match status" value="1"/>
</dbReference>
<keyword evidence="5" id="KW-0659">Purine metabolism</keyword>
<comment type="cofactor">
    <cofactor evidence="1">
        <name>Mn(2+)</name>
        <dbReference type="ChEBI" id="CHEBI:29035"/>
    </cofactor>
</comment>
<evidence type="ECO:0000256" key="2">
    <source>
        <dbReference type="ARBA" id="ARBA00004240"/>
    </source>
</evidence>
<dbReference type="InterPro" id="IPR043502">
    <property type="entry name" value="DNA/RNA_pol_sf"/>
</dbReference>
<evidence type="ECO:0000259" key="14">
    <source>
        <dbReference type="PROSITE" id="PS50878"/>
    </source>
</evidence>
<dbReference type="Pfam" id="PF07687">
    <property type="entry name" value="M20_dimer"/>
    <property type="match status" value="1"/>
</dbReference>
<keyword evidence="9" id="KW-0256">Endoplasmic reticulum</keyword>
<feature type="transmembrane region" description="Helical" evidence="13">
    <location>
        <begin position="43"/>
        <end position="68"/>
    </location>
</feature>
<comment type="caution">
    <text evidence="15">The sequence shown here is derived from an EMBL/GenBank/DDBJ whole genome shotgun (WGS) entry which is preliminary data.</text>
</comment>
<dbReference type="PANTHER" id="PTHR32494:SF19">
    <property type="entry name" value="ALLANTOATE DEIMINASE-RELATED"/>
    <property type="match status" value="1"/>
</dbReference>
<accession>A0A6L2K8R7</accession>
<keyword evidence="7" id="KW-0732">Signal</keyword>
<evidence type="ECO:0000256" key="9">
    <source>
        <dbReference type="ARBA" id="ARBA00022824"/>
    </source>
</evidence>
<evidence type="ECO:0000256" key="5">
    <source>
        <dbReference type="ARBA" id="ARBA00022631"/>
    </source>
</evidence>
<dbReference type="InterPro" id="IPR001261">
    <property type="entry name" value="ArgE/DapE_CS"/>
</dbReference>
<dbReference type="PANTHER" id="PTHR32494">
    <property type="entry name" value="ALLANTOATE DEIMINASE-RELATED"/>
    <property type="match status" value="1"/>
</dbReference>
<comment type="similarity">
    <text evidence="3">Belongs to the peptidase M20A family.</text>
</comment>
<keyword evidence="13" id="KW-0812">Transmembrane</keyword>
<keyword evidence="13" id="KW-1133">Transmembrane helix</keyword>
<evidence type="ECO:0000313" key="15">
    <source>
        <dbReference type="EMBL" id="GEU45369.1"/>
    </source>
</evidence>
<dbReference type="GO" id="GO:0046872">
    <property type="term" value="F:metal ion binding"/>
    <property type="evidence" value="ECO:0007669"/>
    <property type="project" value="UniProtKB-KW"/>
</dbReference>
<evidence type="ECO:0000256" key="12">
    <source>
        <dbReference type="ARBA" id="ARBA00066382"/>
    </source>
</evidence>
<feature type="domain" description="Reverse transcriptase" evidence="14">
    <location>
        <begin position="584"/>
        <end position="849"/>
    </location>
</feature>
<evidence type="ECO:0000256" key="6">
    <source>
        <dbReference type="ARBA" id="ARBA00022723"/>
    </source>
</evidence>
<dbReference type="InterPro" id="IPR010158">
    <property type="entry name" value="Amidase_Cbmase"/>
</dbReference>
<dbReference type="Pfam" id="PF01546">
    <property type="entry name" value="Peptidase_M20"/>
    <property type="match status" value="1"/>
</dbReference>
<dbReference type="EMBL" id="BKCJ010001975">
    <property type="protein sequence ID" value="GEU45369.1"/>
    <property type="molecule type" value="Genomic_DNA"/>
</dbReference>
<evidence type="ECO:0000256" key="8">
    <source>
        <dbReference type="ARBA" id="ARBA00022801"/>
    </source>
</evidence>
<evidence type="ECO:0000256" key="7">
    <source>
        <dbReference type="ARBA" id="ARBA00022729"/>
    </source>
</evidence>
<keyword evidence="8" id="KW-0378">Hydrolase</keyword>
<reference evidence="15" key="1">
    <citation type="journal article" date="2019" name="Sci. Rep.">
        <title>Draft genome of Tanacetum cinerariifolium, the natural source of mosquito coil.</title>
        <authorList>
            <person name="Yamashiro T."/>
            <person name="Shiraishi A."/>
            <person name="Satake H."/>
            <person name="Nakayama K."/>
        </authorList>
    </citation>
    <scope>NUCLEOTIDE SEQUENCE</scope>
</reference>
<evidence type="ECO:0000256" key="13">
    <source>
        <dbReference type="SAM" id="Phobius"/>
    </source>
</evidence>
<keyword evidence="6" id="KW-0479">Metal-binding</keyword>
<dbReference type="InterPro" id="IPR011650">
    <property type="entry name" value="Peptidase_M20_dimer"/>
</dbReference>
<feature type="transmembrane region" description="Helical" evidence="13">
    <location>
        <begin position="74"/>
        <end position="97"/>
    </location>
</feature>
<dbReference type="GO" id="GO:0047652">
    <property type="term" value="F:allantoate deiminase activity"/>
    <property type="evidence" value="ECO:0007669"/>
    <property type="project" value="UniProtKB-EC"/>
</dbReference>
<organism evidence="15">
    <name type="scientific">Tanacetum cinerariifolium</name>
    <name type="common">Dalmatian daisy</name>
    <name type="synonym">Chrysanthemum cinerariifolium</name>
    <dbReference type="NCBI Taxonomy" id="118510"/>
    <lineage>
        <taxon>Eukaryota</taxon>
        <taxon>Viridiplantae</taxon>
        <taxon>Streptophyta</taxon>
        <taxon>Embryophyta</taxon>
        <taxon>Tracheophyta</taxon>
        <taxon>Spermatophyta</taxon>
        <taxon>Magnoliopsida</taxon>
        <taxon>eudicotyledons</taxon>
        <taxon>Gunneridae</taxon>
        <taxon>Pentapetalae</taxon>
        <taxon>asterids</taxon>
        <taxon>campanulids</taxon>
        <taxon>Asterales</taxon>
        <taxon>Asteraceae</taxon>
        <taxon>Asteroideae</taxon>
        <taxon>Anthemideae</taxon>
        <taxon>Anthemidinae</taxon>
        <taxon>Tanacetum</taxon>
    </lineage>
</organism>
<keyword evidence="10" id="KW-0464">Manganese</keyword>
<dbReference type="SUPFAM" id="SSF55031">
    <property type="entry name" value="Bacterial exopeptidase dimerisation domain"/>
    <property type="match status" value="1"/>
</dbReference>
<comment type="subunit">
    <text evidence="4">Homodimer.</text>
</comment>
<dbReference type="InterPro" id="IPR000477">
    <property type="entry name" value="RT_dom"/>
</dbReference>
<evidence type="ECO:0000256" key="1">
    <source>
        <dbReference type="ARBA" id="ARBA00001936"/>
    </source>
</evidence>
<dbReference type="Pfam" id="PF13966">
    <property type="entry name" value="zf-RVT"/>
    <property type="match status" value="1"/>
</dbReference>
<protein>
    <recommendedName>
        <fullName evidence="12">allantoate deiminase</fullName>
        <ecNumber evidence="12">3.5.3.9</ecNumber>
    </recommendedName>
</protein>
<dbReference type="PROSITE" id="PS50878">
    <property type="entry name" value="RT_POL"/>
    <property type="match status" value="1"/>
</dbReference>
<gene>
    <name evidence="15" type="ORF">Tci_017347</name>
</gene>
<dbReference type="AlphaFoldDB" id="A0A6L2K8R7"/>
<dbReference type="SUPFAM" id="SSF56672">
    <property type="entry name" value="DNA/RNA polymerases"/>
    <property type="match status" value="1"/>
</dbReference>
<dbReference type="NCBIfam" id="TIGR01879">
    <property type="entry name" value="hydantase"/>
    <property type="match status" value="1"/>
</dbReference>
<dbReference type="FunFam" id="3.30.70.360:FF:000019">
    <property type="entry name" value="Allantoate deiminase"/>
    <property type="match status" value="1"/>
</dbReference>
<dbReference type="PROSITE" id="PS00758">
    <property type="entry name" value="ARGE_DAPE_CPG2_1"/>
    <property type="match status" value="1"/>
</dbReference>
<dbReference type="InterPro" id="IPR002933">
    <property type="entry name" value="Peptidase_M20"/>
</dbReference>
<proteinExistence type="inferred from homology"/>
<dbReference type="GO" id="GO:0005783">
    <property type="term" value="C:endoplasmic reticulum"/>
    <property type="evidence" value="ECO:0007669"/>
    <property type="project" value="UniProtKB-SubCell"/>
</dbReference>
<dbReference type="InterPro" id="IPR026960">
    <property type="entry name" value="RVT-Znf"/>
</dbReference>
<evidence type="ECO:0000256" key="3">
    <source>
        <dbReference type="ARBA" id="ARBA00006247"/>
    </source>
</evidence>
<dbReference type="GO" id="GO:0006144">
    <property type="term" value="P:purine nucleobase metabolic process"/>
    <property type="evidence" value="ECO:0007669"/>
    <property type="project" value="UniProtKB-KW"/>
</dbReference>
<comment type="subcellular location">
    <subcellularLocation>
        <location evidence="2">Endoplasmic reticulum</location>
    </subcellularLocation>
</comment>
<evidence type="ECO:0000256" key="10">
    <source>
        <dbReference type="ARBA" id="ARBA00023211"/>
    </source>
</evidence>